<dbReference type="Proteomes" id="UP000267606">
    <property type="component" value="Unassembled WGS sequence"/>
</dbReference>
<dbReference type="AlphaFoldDB" id="A0A3P7YJ54"/>
<accession>A0A3P7YJ54</accession>
<protein>
    <submittedName>
        <fullName evidence="1">Uncharacterized protein</fullName>
    </submittedName>
</protein>
<evidence type="ECO:0000313" key="2">
    <source>
        <dbReference type="Proteomes" id="UP000267606"/>
    </source>
</evidence>
<sequence>MFFSYSQAEEDENEWTNSQLLEEVLDRLGNKKYDEVYDLIIAADYNEILAIYRRLFRVIIEEYDNDFSENGISDPILENLLLLMKSYGASNDRLMVSLQCSDQVISWKAFIMLGNFIEEILPELKDLNESFSFSIRKVYIPSWMERFEKNAVLNYPDDQSNKEYLSNLETDYLDDNYYNVELPDTSSDLFLSAVFMFLRIFTLSMSRNYGILDVLCDRILACTHIESHFLEAFMLKLDAIYRFSDRALPLNTLVFVNSFKARFCSLPRVYSPEYYLKLAIKPLRHSLHVSTSNMFNVGYVVLVLRKCLVPIKNESIERNQWTFFLGFLADFIICCEECTLCKVREACMDTFKMFLSKFEPIAQVLIIRKLFNMIRKNEIR</sequence>
<dbReference type="EMBL" id="UZAJ01003474">
    <property type="protein sequence ID" value="VDO40242.1"/>
    <property type="molecule type" value="Genomic_DNA"/>
</dbReference>
<proteinExistence type="predicted"/>
<evidence type="ECO:0000313" key="1">
    <source>
        <dbReference type="EMBL" id="VDO40242.1"/>
    </source>
</evidence>
<keyword evidence="2" id="KW-1185">Reference proteome</keyword>
<organism evidence="1 2">
    <name type="scientific">Onchocerca flexuosa</name>
    <dbReference type="NCBI Taxonomy" id="387005"/>
    <lineage>
        <taxon>Eukaryota</taxon>
        <taxon>Metazoa</taxon>
        <taxon>Ecdysozoa</taxon>
        <taxon>Nematoda</taxon>
        <taxon>Chromadorea</taxon>
        <taxon>Rhabditida</taxon>
        <taxon>Spirurina</taxon>
        <taxon>Spiruromorpha</taxon>
        <taxon>Filarioidea</taxon>
        <taxon>Onchocercidae</taxon>
        <taxon>Onchocerca</taxon>
    </lineage>
</organism>
<name>A0A3P7YJ54_9BILA</name>
<reference evidence="1 2" key="1">
    <citation type="submission" date="2018-11" db="EMBL/GenBank/DDBJ databases">
        <authorList>
            <consortium name="Pathogen Informatics"/>
        </authorList>
    </citation>
    <scope>NUCLEOTIDE SEQUENCE [LARGE SCALE GENOMIC DNA]</scope>
</reference>
<gene>
    <name evidence="1" type="ORF">OFLC_LOCUS4531</name>
</gene>